<sequence>MFNHEETERAKVLHLNAFKECWMDSTLLKSLDAQRIETKRLTQEAERIAQEAIVMHQDDVIMLDY</sequence>
<gene>
    <name evidence="1" type="ORF">L195_g064522</name>
</gene>
<name>A0A2K3KTN0_TRIPR</name>
<proteinExistence type="predicted"/>
<dbReference type="AlphaFoldDB" id="A0A2K3KTN0"/>
<dbReference type="Proteomes" id="UP000236291">
    <property type="component" value="Unassembled WGS sequence"/>
</dbReference>
<reference evidence="1 2" key="2">
    <citation type="journal article" date="2017" name="Front. Plant Sci.">
        <title>Gene Classification and Mining of Molecular Markers Useful in Red Clover (Trifolium pratense) Breeding.</title>
        <authorList>
            <person name="Istvanek J."/>
            <person name="Dluhosova J."/>
            <person name="Dluhos P."/>
            <person name="Patkova L."/>
            <person name="Nedelnik J."/>
            <person name="Repkova J."/>
        </authorList>
    </citation>
    <scope>NUCLEOTIDE SEQUENCE [LARGE SCALE GENOMIC DNA]</scope>
    <source>
        <strain evidence="2">cv. Tatra</strain>
        <tissue evidence="1">Young leaves</tissue>
    </source>
</reference>
<organism evidence="1 2">
    <name type="scientific">Trifolium pratense</name>
    <name type="common">Red clover</name>
    <dbReference type="NCBI Taxonomy" id="57577"/>
    <lineage>
        <taxon>Eukaryota</taxon>
        <taxon>Viridiplantae</taxon>
        <taxon>Streptophyta</taxon>
        <taxon>Embryophyta</taxon>
        <taxon>Tracheophyta</taxon>
        <taxon>Spermatophyta</taxon>
        <taxon>Magnoliopsida</taxon>
        <taxon>eudicotyledons</taxon>
        <taxon>Gunneridae</taxon>
        <taxon>Pentapetalae</taxon>
        <taxon>rosids</taxon>
        <taxon>fabids</taxon>
        <taxon>Fabales</taxon>
        <taxon>Fabaceae</taxon>
        <taxon>Papilionoideae</taxon>
        <taxon>50 kb inversion clade</taxon>
        <taxon>NPAAA clade</taxon>
        <taxon>Hologalegina</taxon>
        <taxon>IRL clade</taxon>
        <taxon>Trifolieae</taxon>
        <taxon>Trifolium</taxon>
    </lineage>
</organism>
<evidence type="ECO:0000313" key="2">
    <source>
        <dbReference type="Proteomes" id="UP000236291"/>
    </source>
</evidence>
<protein>
    <submittedName>
        <fullName evidence="1">Uncharacterized protein</fullName>
    </submittedName>
</protein>
<evidence type="ECO:0000313" key="1">
    <source>
        <dbReference type="EMBL" id="PNX69636.1"/>
    </source>
</evidence>
<feature type="non-terminal residue" evidence="1">
    <location>
        <position position="65"/>
    </location>
</feature>
<accession>A0A2K3KTN0</accession>
<reference evidence="1 2" key="1">
    <citation type="journal article" date="2014" name="Am. J. Bot.">
        <title>Genome assembly and annotation for red clover (Trifolium pratense; Fabaceae).</title>
        <authorList>
            <person name="Istvanek J."/>
            <person name="Jaros M."/>
            <person name="Krenek A."/>
            <person name="Repkova J."/>
        </authorList>
    </citation>
    <scope>NUCLEOTIDE SEQUENCE [LARGE SCALE GENOMIC DNA]</scope>
    <source>
        <strain evidence="2">cv. Tatra</strain>
        <tissue evidence="1">Young leaves</tissue>
    </source>
</reference>
<comment type="caution">
    <text evidence="1">The sequence shown here is derived from an EMBL/GenBank/DDBJ whole genome shotgun (WGS) entry which is preliminary data.</text>
</comment>
<dbReference type="EMBL" id="ASHM01254230">
    <property type="protein sequence ID" value="PNX69636.1"/>
    <property type="molecule type" value="Genomic_DNA"/>
</dbReference>